<comment type="caution">
    <text evidence="2">The sequence shown here is derived from an EMBL/GenBank/DDBJ whole genome shotgun (WGS) entry which is preliminary data.</text>
</comment>
<dbReference type="AlphaFoldDB" id="A0AAV1J4Q7"/>
<accession>A0AAV1J4Q7</accession>
<evidence type="ECO:0000256" key="1">
    <source>
        <dbReference type="SAM" id="MobiDB-lite"/>
    </source>
</evidence>
<keyword evidence="3" id="KW-1185">Reference proteome</keyword>
<proteinExistence type="predicted"/>
<sequence>MAADTKSGLMLKQIVCLIFSANASNPVTHTRLRQRLTLEATLGIHNHHSKATPDIPRTDDLAEDGL</sequence>
<organism evidence="2 3">
    <name type="scientific">Leptosia nina</name>
    <dbReference type="NCBI Taxonomy" id="320188"/>
    <lineage>
        <taxon>Eukaryota</taxon>
        <taxon>Metazoa</taxon>
        <taxon>Ecdysozoa</taxon>
        <taxon>Arthropoda</taxon>
        <taxon>Hexapoda</taxon>
        <taxon>Insecta</taxon>
        <taxon>Pterygota</taxon>
        <taxon>Neoptera</taxon>
        <taxon>Endopterygota</taxon>
        <taxon>Lepidoptera</taxon>
        <taxon>Glossata</taxon>
        <taxon>Ditrysia</taxon>
        <taxon>Papilionoidea</taxon>
        <taxon>Pieridae</taxon>
        <taxon>Pierinae</taxon>
        <taxon>Leptosia</taxon>
    </lineage>
</organism>
<dbReference type="EMBL" id="CAVLEF010000005">
    <property type="protein sequence ID" value="CAK1544067.1"/>
    <property type="molecule type" value="Genomic_DNA"/>
</dbReference>
<feature type="region of interest" description="Disordered" evidence="1">
    <location>
        <begin position="47"/>
        <end position="66"/>
    </location>
</feature>
<protein>
    <submittedName>
        <fullName evidence="2">Uncharacterized protein</fullName>
    </submittedName>
</protein>
<evidence type="ECO:0000313" key="2">
    <source>
        <dbReference type="EMBL" id="CAK1544067.1"/>
    </source>
</evidence>
<dbReference type="Proteomes" id="UP001497472">
    <property type="component" value="Unassembled WGS sequence"/>
</dbReference>
<name>A0AAV1J4Q7_9NEOP</name>
<evidence type="ECO:0000313" key="3">
    <source>
        <dbReference type="Proteomes" id="UP001497472"/>
    </source>
</evidence>
<reference evidence="2 3" key="1">
    <citation type="submission" date="2023-11" db="EMBL/GenBank/DDBJ databases">
        <authorList>
            <person name="Okamura Y."/>
        </authorList>
    </citation>
    <scope>NUCLEOTIDE SEQUENCE [LARGE SCALE GENOMIC DNA]</scope>
</reference>
<gene>
    <name evidence="2" type="ORF">LNINA_LOCUS3844</name>
</gene>